<evidence type="ECO:0008006" key="17">
    <source>
        <dbReference type="Google" id="ProtNLM"/>
    </source>
</evidence>
<dbReference type="PROSITE" id="PS50096">
    <property type="entry name" value="IQ"/>
    <property type="match status" value="4"/>
</dbReference>
<dbReference type="InterPro" id="IPR027417">
    <property type="entry name" value="P-loop_NTPase"/>
</dbReference>
<feature type="region of interest" description="Disordered" evidence="12">
    <location>
        <begin position="155"/>
        <end position="198"/>
    </location>
</feature>
<feature type="region of interest" description="Disordered" evidence="12">
    <location>
        <begin position="1266"/>
        <end position="1339"/>
    </location>
</feature>
<evidence type="ECO:0000256" key="5">
    <source>
        <dbReference type="ARBA" id="ARBA00023054"/>
    </source>
</evidence>
<dbReference type="InterPro" id="IPR036961">
    <property type="entry name" value="Kinesin_motor_dom_sf"/>
</dbReference>
<dbReference type="PROSITE" id="PS51456">
    <property type="entry name" value="MYOSIN_MOTOR"/>
    <property type="match status" value="1"/>
</dbReference>
<evidence type="ECO:0000256" key="1">
    <source>
        <dbReference type="ARBA" id="ARBA00022737"/>
    </source>
</evidence>
<dbReference type="PANTHER" id="PTHR13140">
    <property type="entry name" value="MYOSIN"/>
    <property type="match status" value="1"/>
</dbReference>
<dbReference type="GO" id="GO:0000146">
    <property type="term" value="F:microfilament motor activity"/>
    <property type="evidence" value="ECO:0007669"/>
    <property type="project" value="TreeGrafter"/>
</dbReference>
<keyword evidence="6 10" id="KW-0518">Myosin</keyword>
<feature type="compositionally biased region" description="Pro residues" evidence="12">
    <location>
        <begin position="221"/>
        <end position="246"/>
    </location>
</feature>
<evidence type="ECO:0000256" key="6">
    <source>
        <dbReference type="ARBA" id="ARBA00023123"/>
    </source>
</evidence>
<dbReference type="EMBL" id="CM026431">
    <property type="protein sequence ID" value="KAG0558430.1"/>
    <property type="molecule type" value="Genomic_DNA"/>
</dbReference>
<dbReference type="Gene3D" id="1.10.10.820">
    <property type="match status" value="1"/>
</dbReference>
<protein>
    <recommendedName>
        <fullName evidence="17">Myosin motor domain-containing protein</fullName>
    </recommendedName>
</protein>
<dbReference type="FunFam" id="1.20.58.530:FF:000013">
    <property type="entry name" value="Unconventional myosin-XIX"/>
    <property type="match status" value="1"/>
</dbReference>
<feature type="coiled-coil region" evidence="11">
    <location>
        <begin position="1206"/>
        <end position="1240"/>
    </location>
</feature>
<keyword evidence="2 10" id="KW-0547">Nucleotide-binding</keyword>
<keyword evidence="3 10" id="KW-0067">ATP-binding</keyword>
<dbReference type="PANTHER" id="PTHR13140:SF706">
    <property type="entry name" value="DILUTE CLASS UNCONVENTIONAL MYOSIN, ISOFORM C"/>
    <property type="match status" value="1"/>
</dbReference>
<evidence type="ECO:0000313" key="15">
    <source>
        <dbReference type="EMBL" id="KAG0558430.1"/>
    </source>
</evidence>
<dbReference type="SUPFAM" id="SSF52540">
    <property type="entry name" value="P-loop containing nucleoside triphosphate hydrolases"/>
    <property type="match status" value="1"/>
</dbReference>
<dbReference type="GO" id="GO:0051015">
    <property type="term" value="F:actin filament binding"/>
    <property type="evidence" value="ECO:0007669"/>
    <property type="project" value="TreeGrafter"/>
</dbReference>
<feature type="compositionally biased region" description="Basic and acidic residues" evidence="12">
    <location>
        <begin position="98"/>
        <end position="111"/>
    </location>
</feature>
<dbReference type="Proteomes" id="UP000822688">
    <property type="component" value="Chromosome 10"/>
</dbReference>
<evidence type="ECO:0000256" key="12">
    <source>
        <dbReference type="SAM" id="MobiDB-lite"/>
    </source>
</evidence>
<feature type="region of interest" description="Disordered" evidence="12">
    <location>
        <begin position="1"/>
        <end position="132"/>
    </location>
</feature>
<evidence type="ECO:0000256" key="2">
    <source>
        <dbReference type="ARBA" id="ARBA00022741"/>
    </source>
</evidence>
<dbReference type="PROSITE" id="PS51844">
    <property type="entry name" value="SH3_LIKE"/>
    <property type="match status" value="1"/>
</dbReference>
<dbReference type="Gene3D" id="1.20.120.720">
    <property type="entry name" value="Myosin VI head, motor domain, U50 subdomain"/>
    <property type="match status" value="1"/>
</dbReference>
<feature type="binding site" evidence="10">
    <location>
        <begin position="405"/>
        <end position="412"/>
    </location>
    <ligand>
        <name>ATP</name>
        <dbReference type="ChEBI" id="CHEBI:30616"/>
    </ligand>
</feature>
<feature type="domain" description="Myosin N-terminal SH3-like" evidence="14">
    <location>
        <begin position="259"/>
        <end position="308"/>
    </location>
</feature>
<feature type="region of interest" description="Actin-binding" evidence="10">
    <location>
        <begin position="858"/>
        <end position="880"/>
    </location>
</feature>
<dbReference type="Pfam" id="PF00063">
    <property type="entry name" value="Myosin_head"/>
    <property type="match status" value="1"/>
</dbReference>
<dbReference type="PRINTS" id="PR00193">
    <property type="entry name" value="MYOSINHEAVY"/>
</dbReference>
<dbReference type="Gene3D" id="6.20.240.20">
    <property type="match status" value="1"/>
</dbReference>
<evidence type="ECO:0000256" key="9">
    <source>
        <dbReference type="ARBA" id="ARBA00060862"/>
    </source>
</evidence>
<dbReference type="InterPro" id="IPR001609">
    <property type="entry name" value="Myosin_head_motor_dom-like"/>
</dbReference>
<dbReference type="GO" id="GO:0005524">
    <property type="term" value="F:ATP binding"/>
    <property type="evidence" value="ECO:0007669"/>
    <property type="project" value="UniProtKB-UniRule"/>
</dbReference>
<dbReference type="GO" id="GO:0016020">
    <property type="term" value="C:membrane"/>
    <property type="evidence" value="ECO:0007669"/>
    <property type="project" value="TreeGrafter"/>
</dbReference>
<dbReference type="Gene3D" id="1.20.58.530">
    <property type="match status" value="1"/>
</dbReference>
<evidence type="ECO:0000256" key="4">
    <source>
        <dbReference type="ARBA" id="ARBA00022860"/>
    </source>
</evidence>
<dbReference type="GO" id="GO:0005737">
    <property type="term" value="C:cytoplasm"/>
    <property type="evidence" value="ECO:0007669"/>
    <property type="project" value="TreeGrafter"/>
</dbReference>
<proteinExistence type="inferred from homology"/>
<dbReference type="SMART" id="SM00015">
    <property type="entry name" value="IQ"/>
    <property type="match status" value="4"/>
</dbReference>
<dbReference type="SMART" id="SM00242">
    <property type="entry name" value="MYSc"/>
    <property type="match status" value="1"/>
</dbReference>
<feature type="compositionally biased region" description="Polar residues" evidence="12">
    <location>
        <begin position="1327"/>
        <end position="1339"/>
    </location>
</feature>
<dbReference type="Gene3D" id="1.20.5.190">
    <property type="match status" value="2"/>
</dbReference>
<feature type="coiled-coil region" evidence="11">
    <location>
        <begin position="1076"/>
        <end position="1148"/>
    </location>
</feature>
<comment type="caution">
    <text evidence="15">The sequence shown here is derived from an EMBL/GenBank/DDBJ whole genome shotgun (WGS) entry which is preliminary data.</text>
</comment>
<name>A0A8T0GHD4_CERPU</name>
<evidence type="ECO:0000256" key="10">
    <source>
        <dbReference type="PROSITE-ProRule" id="PRU00782"/>
    </source>
</evidence>
<feature type="domain" description="Myosin motor" evidence="13">
    <location>
        <begin position="312"/>
        <end position="979"/>
    </location>
</feature>
<sequence length="1450" mass="162644">MFPMKSSGPRSTLEEMLDLFRTSDAQQEKGAGEERGEESRPPPLPVRPTSRARLPSSVRAKKQQNGGVVKVVPGSEGLRNGVKEESAVDRPVGSVKAAGDREGVGRDDDQGLRAGGEGRIPALGGSGDQAPRNGQVVFEKHLTVPSGVNESKLGEIKPSLIGSGVGSIERPRGGEGGSELDSGNSSKKANGSVDHEVAGDMRPGLSIVRPEQLAFIQIPNSPTPPLTPPLTPTSTPPPELGSPMPPGKKWKDDGVLRLRKSLRVWCLTSENIWISGVIMSVEDTEAVVRTLDRQEIVISTSKLQPANPDILEGVDDLTKLSYLNEASVLHDLEYRYVRDQIYTRAGPVLIAVNPFKKVPIYGEENVQAYQNRTPESSHPHVYMTADSAFGAMMKEGINQSIIISGESGAGKTETAKIAMQYLAALGGGGGVEDEILQTNPILEAFGNAKTSRNDNSSRFGKLIDIHFDETGKICGANIQTYLLEKSRVVQQAQGERSYHVFYQLCAGADESLRDRLKLRSAKEYRYLNQSNCMSIDNVDDAKQFQSLRNAMNVVQICEEDQEEAFELLSAILWLGNITFRVVENENHVVVEDNEAVEVAAALLHCKASKLVTALSSRRMRVGGDTIVQKLTLAQATDSRDALAKAIYSNLFDWLVGRVNNSLEVGKRLTGRSISILDIYGFESFKKNSFEQLCINYANERLQQHFNRHLFKLEQEEYTSENIDWTRVEFEDNQECLELIEKRPLGLISLLDEECMFPRATDFTLANKLKDHLKRNSSFKGERDKKFRICHYAGEVIYETDGFLEKNRDLLHADLVELLSSCDCALTRQFSVPNVQGPQRVNGSESQKLSVAAKFKGQLNKLMQRLEATEPHFIRCIKPNTQQLPNVVDQKLVLQQLKCCGVLEVVRISRAGYPTRYAHNEFANRYGFLLPRVLSDHEDVLSICVAVFDHFGIAPEMYQVGITKLFFRAGQIGMLEDVRVRTLQGVARAQAVYKGYKVRLEYKKTRKTIIFLQCMVRAAMARKRFADIRQRYRAAVVIQKHVRRWCAQRAYQTKKNQAVKVQSVVRMWLAKRQLFALRKEVEEKIAAEAKLAEEKRAAEAKLAAEAEEKIAAEAKLAEEKRAAEAKLAAEAEEKLAADAKRAAEAILREEARSRRQVEGPALADEEHESIKEVYETATMKAFNTPFEVFETPSTEKEATIRVRPSYILELQQRAVMAEKALREKEEDNILLRQKLQHYDQQWVDYKAKMSAMEEMWQKQMSSLQLSLEAAKKSMGSEESALPTSPKKSPVDPRAISAKHSRATRPLLPTDEEEFEWDDEAASASAKSPLQNSSKFSQAGSEYASSQGEVAAGRSYVTQMVREFDHRRQVFTDDVDFLVEVKSGQTQAHLNPEEELRKLKARFDGWKKDFKVRLRETKVVLSKLGNTDTTTLEREKEKTRKKTTWWSKRLPP</sequence>
<dbReference type="InterPro" id="IPR036022">
    <property type="entry name" value="MYSc_Myo8"/>
</dbReference>
<evidence type="ECO:0000259" key="13">
    <source>
        <dbReference type="PROSITE" id="PS51456"/>
    </source>
</evidence>
<keyword evidence="7 10" id="KW-0505">Motor protein</keyword>
<accession>A0A8T0GHD4</accession>
<evidence type="ECO:0000256" key="3">
    <source>
        <dbReference type="ARBA" id="ARBA00022840"/>
    </source>
</evidence>
<feature type="region of interest" description="Disordered" evidence="12">
    <location>
        <begin position="220"/>
        <end position="248"/>
    </location>
</feature>
<evidence type="ECO:0000256" key="11">
    <source>
        <dbReference type="SAM" id="Coils"/>
    </source>
</evidence>
<dbReference type="FunFam" id="1.10.10.820:FF:000001">
    <property type="entry name" value="Myosin heavy chain"/>
    <property type="match status" value="1"/>
</dbReference>
<dbReference type="InterPro" id="IPR000048">
    <property type="entry name" value="IQ_motif_EF-hand-BS"/>
</dbReference>
<keyword evidence="4" id="KW-0112">Calmodulin-binding</keyword>
<comment type="similarity">
    <text evidence="9">Belongs to the TRAFAC class myosin-kinesin ATPase superfamily. Myosin family. Plant myosin class VIII subfamily.</text>
</comment>
<organism evidence="15 16">
    <name type="scientific">Ceratodon purpureus</name>
    <name type="common">Fire moss</name>
    <name type="synonym">Dicranum purpureum</name>
    <dbReference type="NCBI Taxonomy" id="3225"/>
    <lineage>
        <taxon>Eukaryota</taxon>
        <taxon>Viridiplantae</taxon>
        <taxon>Streptophyta</taxon>
        <taxon>Embryophyta</taxon>
        <taxon>Bryophyta</taxon>
        <taxon>Bryophytina</taxon>
        <taxon>Bryopsida</taxon>
        <taxon>Dicranidae</taxon>
        <taxon>Pseudoditrichales</taxon>
        <taxon>Ditrichaceae</taxon>
        <taxon>Ceratodon</taxon>
    </lineage>
</organism>
<evidence type="ECO:0000256" key="7">
    <source>
        <dbReference type="ARBA" id="ARBA00023175"/>
    </source>
</evidence>
<dbReference type="Gene3D" id="3.40.850.10">
    <property type="entry name" value="Kinesin motor domain"/>
    <property type="match status" value="1"/>
</dbReference>
<dbReference type="InterPro" id="IPR004009">
    <property type="entry name" value="SH3_Myosin"/>
</dbReference>
<dbReference type="GO" id="GO:0007015">
    <property type="term" value="P:actin filament organization"/>
    <property type="evidence" value="ECO:0007669"/>
    <property type="project" value="TreeGrafter"/>
</dbReference>
<feature type="compositionally biased region" description="Low complexity" evidence="12">
    <location>
        <begin position="63"/>
        <end position="72"/>
    </location>
</feature>
<gene>
    <name evidence="15" type="ORF">KC19_10G027700</name>
</gene>
<reference evidence="15" key="1">
    <citation type="submission" date="2020-06" db="EMBL/GenBank/DDBJ databases">
        <title>WGS assembly of Ceratodon purpureus strain R40.</title>
        <authorList>
            <person name="Carey S.B."/>
            <person name="Jenkins J."/>
            <person name="Shu S."/>
            <person name="Lovell J.T."/>
            <person name="Sreedasyam A."/>
            <person name="Maumus F."/>
            <person name="Tiley G.P."/>
            <person name="Fernandez-Pozo N."/>
            <person name="Barry K."/>
            <person name="Chen C."/>
            <person name="Wang M."/>
            <person name="Lipzen A."/>
            <person name="Daum C."/>
            <person name="Saski C.A."/>
            <person name="Payton A.C."/>
            <person name="Mcbreen J.C."/>
            <person name="Conrad R.E."/>
            <person name="Kollar L.M."/>
            <person name="Olsson S."/>
            <person name="Huttunen S."/>
            <person name="Landis J.B."/>
            <person name="Wickett N.J."/>
            <person name="Johnson M.G."/>
            <person name="Rensing S.A."/>
            <person name="Grimwood J."/>
            <person name="Schmutz J."/>
            <person name="Mcdaniel S.F."/>
        </authorList>
    </citation>
    <scope>NUCLEOTIDE SEQUENCE</scope>
    <source>
        <strain evidence="15">R40</strain>
    </source>
</reference>
<dbReference type="GO" id="GO:0030048">
    <property type="term" value="P:actin filament-based movement"/>
    <property type="evidence" value="ECO:0007669"/>
    <property type="project" value="UniProtKB-ARBA"/>
</dbReference>
<feature type="region of interest" description="Disordered" evidence="12">
    <location>
        <begin position="1424"/>
        <end position="1450"/>
    </location>
</feature>
<evidence type="ECO:0000313" key="16">
    <source>
        <dbReference type="Proteomes" id="UP000822688"/>
    </source>
</evidence>
<keyword evidence="1" id="KW-0677">Repeat</keyword>
<dbReference type="Pfam" id="PF00612">
    <property type="entry name" value="IQ"/>
    <property type="match status" value="1"/>
</dbReference>
<dbReference type="GO" id="GO:0005516">
    <property type="term" value="F:calmodulin binding"/>
    <property type="evidence" value="ECO:0007669"/>
    <property type="project" value="UniProtKB-KW"/>
</dbReference>
<feature type="compositionally biased region" description="Basic and acidic residues" evidence="12">
    <location>
        <begin position="26"/>
        <end position="40"/>
    </location>
</feature>
<evidence type="ECO:0000256" key="8">
    <source>
        <dbReference type="ARBA" id="ARBA00023203"/>
    </source>
</evidence>
<keyword evidence="5 11" id="KW-0175">Coiled coil</keyword>
<evidence type="ECO:0000259" key="14">
    <source>
        <dbReference type="PROSITE" id="PS51844"/>
    </source>
</evidence>
<feature type="compositionally biased region" description="Acidic residues" evidence="12">
    <location>
        <begin position="1308"/>
        <end position="1319"/>
    </location>
</feature>
<dbReference type="GO" id="GO:0016459">
    <property type="term" value="C:myosin complex"/>
    <property type="evidence" value="ECO:0007669"/>
    <property type="project" value="UniProtKB-KW"/>
</dbReference>
<dbReference type="CDD" id="cd01383">
    <property type="entry name" value="MYSc_Myo8"/>
    <property type="match status" value="1"/>
</dbReference>
<keyword evidence="8 10" id="KW-0009">Actin-binding</keyword>
<keyword evidence="16" id="KW-1185">Reference proteome</keyword>